<evidence type="ECO:0000313" key="1">
    <source>
        <dbReference type="EMBL" id="GFH06900.1"/>
    </source>
</evidence>
<name>A0A699Y9S8_HAELA</name>
<dbReference type="AlphaFoldDB" id="A0A699Y9S8"/>
<accession>A0A699Y9S8</accession>
<sequence length="62" mass="6464">MGCCHVVLPWGLLRQAPAIHIQMDGCTITSGKVVLYCASAAIPAAGPRLPTLAADPLRPPRS</sequence>
<proteinExistence type="predicted"/>
<evidence type="ECO:0000313" key="2">
    <source>
        <dbReference type="Proteomes" id="UP000485058"/>
    </source>
</evidence>
<dbReference type="EMBL" id="BLLF01000062">
    <property type="protein sequence ID" value="GFH06900.1"/>
    <property type="molecule type" value="Genomic_DNA"/>
</dbReference>
<organism evidence="1 2">
    <name type="scientific">Haematococcus lacustris</name>
    <name type="common">Green alga</name>
    <name type="synonym">Haematococcus pluvialis</name>
    <dbReference type="NCBI Taxonomy" id="44745"/>
    <lineage>
        <taxon>Eukaryota</taxon>
        <taxon>Viridiplantae</taxon>
        <taxon>Chlorophyta</taxon>
        <taxon>core chlorophytes</taxon>
        <taxon>Chlorophyceae</taxon>
        <taxon>CS clade</taxon>
        <taxon>Chlamydomonadales</taxon>
        <taxon>Haematococcaceae</taxon>
        <taxon>Haematococcus</taxon>
    </lineage>
</organism>
<comment type="caution">
    <text evidence="1">The sequence shown here is derived from an EMBL/GenBank/DDBJ whole genome shotgun (WGS) entry which is preliminary data.</text>
</comment>
<keyword evidence="2" id="KW-1185">Reference proteome</keyword>
<gene>
    <name evidence="1" type="ORF">HaLaN_01616</name>
</gene>
<protein>
    <submittedName>
        <fullName evidence="1">Uncharacterized protein</fullName>
    </submittedName>
</protein>
<reference evidence="1 2" key="1">
    <citation type="submission" date="2020-02" db="EMBL/GenBank/DDBJ databases">
        <title>Draft genome sequence of Haematococcus lacustris strain NIES-144.</title>
        <authorList>
            <person name="Morimoto D."/>
            <person name="Nakagawa S."/>
            <person name="Yoshida T."/>
            <person name="Sawayama S."/>
        </authorList>
    </citation>
    <scope>NUCLEOTIDE SEQUENCE [LARGE SCALE GENOMIC DNA]</scope>
    <source>
        <strain evidence="1 2">NIES-144</strain>
    </source>
</reference>
<dbReference type="Proteomes" id="UP000485058">
    <property type="component" value="Unassembled WGS sequence"/>
</dbReference>